<evidence type="ECO:0000256" key="4">
    <source>
        <dbReference type="ARBA" id="ARBA00023136"/>
    </source>
</evidence>
<organism evidence="7 8">
    <name type="scientific">Nocardia speluncae</name>
    <dbReference type="NCBI Taxonomy" id="419477"/>
    <lineage>
        <taxon>Bacteria</taxon>
        <taxon>Bacillati</taxon>
        <taxon>Actinomycetota</taxon>
        <taxon>Actinomycetes</taxon>
        <taxon>Mycobacteriales</taxon>
        <taxon>Nocardiaceae</taxon>
        <taxon>Nocardia</taxon>
    </lineage>
</organism>
<protein>
    <submittedName>
        <fullName evidence="7">DUF202 domain-containing protein</fullName>
    </submittedName>
</protein>
<evidence type="ECO:0000256" key="5">
    <source>
        <dbReference type="SAM" id="Phobius"/>
    </source>
</evidence>
<keyword evidence="8" id="KW-1185">Reference proteome</keyword>
<dbReference type="RefSeq" id="WP_068039955.1">
    <property type="nucleotide sequence ID" value="NZ_JAAXOO010000002.1"/>
</dbReference>
<dbReference type="Proteomes" id="UP000565715">
    <property type="component" value="Unassembled WGS sequence"/>
</dbReference>
<feature type="transmembrane region" description="Helical" evidence="5">
    <location>
        <begin position="30"/>
        <end position="49"/>
    </location>
</feature>
<evidence type="ECO:0000256" key="2">
    <source>
        <dbReference type="ARBA" id="ARBA00022692"/>
    </source>
</evidence>
<evidence type="ECO:0000256" key="1">
    <source>
        <dbReference type="ARBA" id="ARBA00004127"/>
    </source>
</evidence>
<feature type="transmembrane region" description="Helical" evidence="5">
    <location>
        <begin position="55"/>
        <end position="74"/>
    </location>
</feature>
<dbReference type="AlphaFoldDB" id="A0A846XHP5"/>
<gene>
    <name evidence="7" type="ORF">HGA13_09915</name>
</gene>
<accession>A0A846XHP5</accession>
<comment type="caution">
    <text evidence="7">The sequence shown here is derived from an EMBL/GenBank/DDBJ whole genome shotgun (WGS) entry which is preliminary data.</text>
</comment>
<comment type="subcellular location">
    <subcellularLocation>
        <location evidence="1">Endomembrane system</location>
        <topology evidence="1">Multi-pass membrane protein</topology>
    </subcellularLocation>
</comment>
<dbReference type="InterPro" id="IPR003807">
    <property type="entry name" value="DUF202"/>
</dbReference>
<keyword evidence="4 5" id="KW-0472">Membrane</keyword>
<dbReference type="GO" id="GO:0012505">
    <property type="term" value="C:endomembrane system"/>
    <property type="evidence" value="ECO:0007669"/>
    <property type="project" value="UniProtKB-SubCell"/>
</dbReference>
<evidence type="ECO:0000259" key="6">
    <source>
        <dbReference type="Pfam" id="PF02656"/>
    </source>
</evidence>
<keyword evidence="3 5" id="KW-1133">Transmembrane helix</keyword>
<keyword evidence="2 5" id="KW-0812">Transmembrane</keyword>
<reference evidence="7 8" key="1">
    <citation type="submission" date="2020-04" db="EMBL/GenBank/DDBJ databases">
        <title>MicrobeNet Type strains.</title>
        <authorList>
            <person name="Nicholson A.C."/>
        </authorList>
    </citation>
    <scope>NUCLEOTIDE SEQUENCE [LARGE SCALE GENOMIC DNA]</scope>
    <source>
        <strain evidence="7 8">DSM 45078</strain>
    </source>
</reference>
<evidence type="ECO:0000313" key="8">
    <source>
        <dbReference type="Proteomes" id="UP000565715"/>
    </source>
</evidence>
<evidence type="ECO:0000256" key="3">
    <source>
        <dbReference type="ARBA" id="ARBA00022989"/>
    </source>
</evidence>
<dbReference type="Pfam" id="PF02656">
    <property type="entry name" value="DUF202"/>
    <property type="match status" value="1"/>
</dbReference>
<feature type="domain" description="DUF202" evidence="6">
    <location>
        <begin position="19"/>
        <end position="83"/>
    </location>
</feature>
<proteinExistence type="predicted"/>
<name>A0A846XHP5_9NOCA</name>
<dbReference type="EMBL" id="JAAXOO010000002">
    <property type="protein sequence ID" value="NKY33384.1"/>
    <property type="molecule type" value="Genomic_DNA"/>
</dbReference>
<evidence type="ECO:0000313" key="7">
    <source>
        <dbReference type="EMBL" id="NKY33384.1"/>
    </source>
</evidence>
<sequence>MKRRRSTPGEDTTVDVHDDTGLQPERTTLAWVRTAALAVAVCLLFIRTVPGPGVLVVGAAAAAAFPALAILATARRNHRLRVREFVDGRAPIHVVPALAVSIGVVLLACAAASLLLTQPSS</sequence>
<feature type="transmembrane region" description="Helical" evidence="5">
    <location>
        <begin position="94"/>
        <end position="116"/>
    </location>
</feature>